<sequence length="105" mass="11832">MSAISSLEELVEAFRAAVTVKDRTYRLRRYKACFTGVDAVRTLIAIGAAVTIEEALTVGNDLVAHHVIEHVYGEHCLKNENLFYRFIEPDQAPMQRTLSPRQRAA</sequence>
<dbReference type="EMBL" id="CM020618">
    <property type="protein sequence ID" value="KAK1858019.1"/>
    <property type="molecule type" value="Genomic_DNA"/>
</dbReference>
<comment type="caution">
    <text evidence="1">The sequence shown here is derived from an EMBL/GenBank/DDBJ whole genome shotgun (WGS) entry which is preliminary data.</text>
</comment>
<reference evidence="1" key="1">
    <citation type="submission" date="2019-11" db="EMBL/GenBank/DDBJ databases">
        <title>Nori genome reveals adaptations in red seaweeds to the harsh intertidal environment.</title>
        <authorList>
            <person name="Wang D."/>
            <person name="Mao Y."/>
        </authorList>
    </citation>
    <scope>NUCLEOTIDE SEQUENCE</scope>
    <source>
        <tissue evidence="1">Gametophyte</tissue>
    </source>
</reference>
<dbReference type="Proteomes" id="UP000798662">
    <property type="component" value="Chromosome 1"/>
</dbReference>
<evidence type="ECO:0000313" key="1">
    <source>
        <dbReference type="EMBL" id="KAK1858019.1"/>
    </source>
</evidence>
<protein>
    <submittedName>
        <fullName evidence="1">Uncharacterized protein</fullName>
    </submittedName>
</protein>
<keyword evidence="2" id="KW-1185">Reference proteome</keyword>
<organism evidence="1 2">
    <name type="scientific">Pyropia yezoensis</name>
    <name type="common">Susabi-nori</name>
    <name type="synonym">Porphyra yezoensis</name>
    <dbReference type="NCBI Taxonomy" id="2788"/>
    <lineage>
        <taxon>Eukaryota</taxon>
        <taxon>Rhodophyta</taxon>
        <taxon>Bangiophyceae</taxon>
        <taxon>Bangiales</taxon>
        <taxon>Bangiaceae</taxon>
        <taxon>Pyropia</taxon>
    </lineage>
</organism>
<accession>A0ACC3BJ74</accession>
<name>A0ACC3BJ74_PYRYE</name>
<gene>
    <name evidence="1" type="ORF">I4F81_000633</name>
</gene>
<proteinExistence type="predicted"/>
<evidence type="ECO:0000313" key="2">
    <source>
        <dbReference type="Proteomes" id="UP000798662"/>
    </source>
</evidence>